<dbReference type="Proteomes" id="UP001162483">
    <property type="component" value="Unassembled WGS sequence"/>
</dbReference>
<name>A0ABN9FG46_9NEOB</name>
<reference evidence="1" key="1">
    <citation type="submission" date="2023-05" db="EMBL/GenBank/DDBJ databases">
        <authorList>
            <person name="Stuckert A."/>
        </authorList>
    </citation>
    <scope>NUCLEOTIDE SEQUENCE</scope>
</reference>
<evidence type="ECO:0000313" key="1">
    <source>
        <dbReference type="EMBL" id="CAI9594802.1"/>
    </source>
</evidence>
<protein>
    <submittedName>
        <fullName evidence="1">Uncharacterized protein</fullName>
    </submittedName>
</protein>
<keyword evidence="2" id="KW-1185">Reference proteome</keyword>
<gene>
    <name evidence="1" type="ORF">SPARVUS_LOCUS11797542</name>
</gene>
<accession>A0ABN9FG46</accession>
<dbReference type="EMBL" id="CATNWA010016711">
    <property type="protein sequence ID" value="CAI9594802.1"/>
    <property type="molecule type" value="Genomic_DNA"/>
</dbReference>
<comment type="caution">
    <text evidence="1">The sequence shown here is derived from an EMBL/GenBank/DDBJ whole genome shotgun (WGS) entry which is preliminary data.</text>
</comment>
<evidence type="ECO:0000313" key="2">
    <source>
        <dbReference type="Proteomes" id="UP001162483"/>
    </source>
</evidence>
<proteinExistence type="predicted"/>
<organism evidence="1 2">
    <name type="scientific">Staurois parvus</name>
    <dbReference type="NCBI Taxonomy" id="386267"/>
    <lineage>
        <taxon>Eukaryota</taxon>
        <taxon>Metazoa</taxon>
        <taxon>Chordata</taxon>
        <taxon>Craniata</taxon>
        <taxon>Vertebrata</taxon>
        <taxon>Euteleostomi</taxon>
        <taxon>Amphibia</taxon>
        <taxon>Batrachia</taxon>
        <taxon>Anura</taxon>
        <taxon>Neobatrachia</taxon>
        <taxon>Ranoidea</taxon>
        <taxon>Ranidae</taxon>
        <taxon>Staurois</taxon>
    </lineage>
</organism>
<sequence length="55" mass="6162">MIPPLPWGPMSCQSASAGSNNTFYITLRTLSCCFSVEAVVSPDIQCPWYLFDRLF</sequence>